<keyword evidence="1" id="KW-0378">Hydrolase</keyword>
<feature type="region of interest" description="Disordered" evidence="2">
    <location>
        <begin position="149"/>
        <end position="181"/>
    </location>
</feature>
<name>A0A6L2K4U6_TANCI</name>
<feature type="domain" description="Integrase catalytic" evidence="3">
    <location>
        <begin position="328"/>
        <end position="380"/>
    </location>
</feature>
<dbReference type="SUPFAM" id="SSF56672">
    <property type="entry name" value="DNA/RNA polymerases"/>
    <property type="match status" value="2"/>
</dbReference>
<dbReference type="InterPro" id="IPR057670">
    <property type="entry name" value="SH3_retrovirus"/>
</dbReference>
<evidence type="ECO:0000256" key="2">
    <source>
        <dbReference type="SAM" id="MobiDB-lite"/>
    </source>
</evidence>
<gene>
    <name evidence="4" type="ORF">Tci_014882</name>
</gene>
<dbReference type="GO" id="GO:0003676">
    <property type="term" value="F:nucleic acid binding"/>
    <property type="evidence" value="ECO:0007669"/>
    <property type="project" value="InterPro"/>
</dbReference>
<comment type="caution">
    <text evidence="4">The sequence shown here is derived from an EMBL/GenBank/DDBJ whole genome shotgun (WGS) entry which is preliminary data.</text>
</comment>
<organism evidence="4">
    <name type="scientific">Tanacetum cinerariifolium</name>
    <name type="common">Dalmatian daisy</name>
    <name type="synonym">Chrysanthemum cinerariifolium</name>
    <dbReference type="NCBI Taxonomy" id="118510"/>
    <lineage>
        <taxon>Eukaryota</taxon>
        <taxon>Viridiplantae</taxon>
        <taxon>Streptophyta</taxon>
        <taxon>Embryophyta</taxon>
        <taxon>Tracheophyta</taxon>
        <taxon>Spermatophyta</taxon>
        <taxon>Magnoliopsida</taxon>
        <taxon>eudicotyledons</taxon>
        <taxon>Gunneridae</taxon>
        <taxon>Pentapetalae</taxon>
        <taxon>asterids</taxon>
        <taxon>campanulids</taxon>
        <taxon>Asterales</taxon>
        <taxon>Asteraceae</taxon>
        <taxon>Asteroideae</taxon>
        <taxon>Anthemideae</taxon>
        <taxon>Anthemidinae</taxon>
        <taxon>Tanacetum</taxon>
    </lineage>
</organism>
<dbReference type="CDD" id="cd09272">
    <property type="entry name" value="RNase_HI_RT_Ty1"/>
    <property type="match status" value="1"/>
</dbReference>
<accession>A0A6L2K4U6</accession>
<dbReference type="PANTHER" id="PTHR33116">
    <property type="entry name" value="REVERSE TRANSCRIPTASE ZINC-BINDING DOMAIN-CONTAINING PROTEIN-RELATED-RELATED"/>
    <property type="match status" value="1"/>
</dbReference>
<dbReference type="Pfam" id="PF22936">
    <property type="entry name" value="Pol_BBD"/>
    <property type="match status" value="1"/>
</dbReference>
<dbReference type="GO" id="GO:0004190">
    <property type="term" value="F:aspartic-type endopeptidase activity"/>
    <property type="evidence" value="ECO:0007669"/>
    <property type="project" value="UniProtKB-KW"/>
</dbReference>
<dbReference type="InterPro" id="IPR012337">
    <property type="entry name" value="RNaseH-like_sf"/>
</dbReference>
<dbReference type="InterPro" id="IPR026960">
    <property type="entry name" value="RVT-Znf"/>
</dbReference>
<dbReference type="Pfam" id="PF13966">
    <property type="entry name" value="zf-RVT"/>
    <property type="match status" value="1"/>
</dbReference>
<dbReference type="InterPro" id="IPR054722">
    <property type="entry name" value="PolX-like_BBD"/>
</dbReference>
<evidence type="ECO:0000313" key="4">
    <source>
        <dbReference type="EMBL" id="GEU42904.1"/>
    </source>
</evidence>
<dbReference type="Gene3D" id="3.30.420.10">
    <property type="entry name" value="Ribonuclease H-like superfamily/Ribonuclease H"/>
    <property type="match status" value="1"/>
</dbReference>
<dbReference type="CDD" id="cd01650">
    <property type="entry name" value="RT_nLTR_like"/>
    <property type="match status" value="1"/>
</dbReference>
<dbReference type="Pfam" id="PF07727">
    <property type="entry name" value="RVT_2"/>
    <property type="match status" value="1"/>
</dbReference>
<dbReference type="Pfam" id="PF14223">
    <property type="entry name" value="Retrotran_gag_2"/>
    <property type="match status" value="1"/>
</dbReference>
<dbReference type="PROSITE" id="PS50994">
    <property type="entry name" value="INTEGRASE"/>
    <property type="match status" value="1"/>
</dbReference>
<dbReference type="InterPro" id="IPR013103">
    <property type="entry name" value="RVT_2"/>
</dbReference>
<keyword evidence="1" id="KW-0064">Aspartyl protease</keyword>
<dbReference type="InterPro" id="IPR036397">
    <property type="entry name" value="RNaseH_sf"/>
</dbReference>
<evidence type="ECO:0000259" key="3">
    <source>
        <dbReference type="PROSITE" id="PS50994"/>
    </source>
</evidence>
<dbReference type="Pfam" id="PF00078">
    <property type="entry name" value="RVT_1"/>
    <property type="match status" value="1"/>
</dbReference>
<sequence length="1740" mass="197930">MTTKKSDNQTLSTSDDESDVYFLQQAYEYHECLVVEENSPVLTRNPIHRDREGVEDRLMGGYFDDPVIHETTATGLWLKLESLYMTKSLANKLRLKYHLYTFRIKPCTSVQDHLDEFNTIFTDLENLDVDIDNEDKAVLLYDDDVEPESGEGLVARGRSSERGESSNKNKKHRSQSRGKYSNKSCKYWKKLGHIVSDCYKLKNKLKREGKGNNKKKPEKAAKVAVAKGDFDGDVYSAIDTEKYRDELIVDSGYTFHMISHRSWFTTHESFNGGNVYMGNHSIYLKRNLIHLSTLEANGCKYSGEGGDMKIFKGALVLMKAIQSGKKIKKLRTDNGLEFYGESFITLCRKYGIARHHILVRTPQQNGVAERMNRTIMEKVRCNSVDYSNIKVFGCPVYVHVNEGKLVPRVVKCIFLGYGSGVKGCRVWCLDPKYRKIIHSRDVTVNEDVIINPGKDFVPPHNVDNNHREGKVEFEFDVKNSTHTQPPFNDEDIKTQDDGNMPTSPQSQPRTEYLLARDRVRRQVNRPPRLEDYQGDLVAYAFAAAAHIEYYEPTNYLEAISSPECDKWVVAMEEEVKDGIRGVESNRYKARYVVHGFDQREGIDFNELDVKTTFLHGHLEEEIYVEQPGRFKVPGKEDHVCRLKKSLYGLKQSPRQWYKRFDSFMIGHGYDRCSYDECVYLRKFSDGSFLYLVLYVDDMLIVAPNKDQIRELKDQLSNEFDMKDLGAAKRILGMEIRRDRKIGTSNIGLSFEKGRASPNGVVGYADSDYAGDLDARKSLSSYIFYHCGSAISWYSSLQAITTLSTTEAEYISSTEGVKEAIWLRGMINEFGLPQELALLVFDTLRGAVTTTMKTYGFWFKVEIVGIETKTLHVDMWMIRQVWGNTHFDFASMSARGMSGECLWIPNNLKIMWIAGYAPQSLLAKVVLWASLDTMIANWDGILVTMGDFNESNDGIVEANGLISFKKKLQHLRGAIREWIATKRLDSSKLKNEHLSRLSSIDVKINHDNGTDLDFLNRRESSRILGDLDRIAVFDLAQKARIKWASKDSFPKGRNSSFIALIPKVPNATLVTDFFPISLIGCQYKIVSKILANRLSMVIGSCISPEQSAFIKRRSILDGPFILNEVIEWYRKRKKKIMIFKVDFEKAFDSLRWDFLELVMAKLGFGTRWRNWIKGCLRHARSSVLVNGSHTIEFGIFRGLRQGDPLSPFLFILAMEGLHTLTCKALDNGIFTGAYIGNDNLRISHPIYADDVIFSGCRALKLPLKYLGVPVGCNISRYTNWDAIINKFSYKLSRWKACMISVGGRLTLIKSVLSSLATYFMSLYKVPTYICSKLESMRNNFFIGGDTGVEKMTWVSWNKCLASKKLGGIGVGSIFGLNAIHGHNGGIHADPRHSSSHGTWCGILSMVNSLKSKGIDLLSLCTRKLGNGSSIRFWDDAWCGNRPLKVLFPRVHLLDIDKGCQVVDQISSNDWNSFLRRPAEGGIEAAQLSSLQNLIKDVVLSDGCNTWMNLDKKGIDVDSILCPICNDDVETVNHLFFSCDMAKDLWSLLVRWLTQTNHTHNMASHLKGVKKTTMTDEIRRALCKHNKDNPSLTQKQLQEWVHSNYDNMTFENSDEGGESTQELQNLIKELGYRNAMDVEDVLTHPEENVVAQLLTDEEIIESVIGINKDDIDEEDDESSTMEPPSRNEAIKAAITLNNFLLSYEKTTPEVLTMLRKIRDEIQGEIDFNKKQKTIESFFKKPS</sequence>
<protein>
    <submittedName>
        <fullName evidence="4">Retrotransposon protein, putative, Ty1-copia subclass</fullName>
    </submittedName>
</protein>
<dbReference type="SUPFAM" id="SSF53098">
    <property type="entry name" value="Ribonuclease H-like"/>
    <property type="match status" value="1"/>
</dbReference>
<dbReference type="InterPro" id="IPR000477">
    <property type="entry name" value="RT_dom"/>
</dbReference>
<dbReference type="Gene3D" id="1.10.10.60">
    <property type="entry name" value="Homeodomain-like"/>
    <property type="match status" value="1"/>
</dbReference>
<dbReference type="Pfam" id="PF25597">
    <property type="entry name" value="SH3_retrovirus"/>
    <property type="match status" value="1"/>
</dbReference>
<proteinExistence type="predicted"/>
<dbReference type="EMBL" id="BKCJ010001631">
    <property type="protein sequence ID" value="GEU42904.1"/>
    <property type="molecule type" value="Genomic_DNA"/>
</dbReference>
<dbReference type="InterPro" id="IPR001584">
    <property type="entry name" value="Integrase_cat-core"/>
</dbReference>
<feature type="compositionally biased region" description="Polar residues" evidence="2">
    <location>
        <begin position="500"/>
        <end position="509"/>
    </location>
</feature>
<dbReference type="InterPro" id="IPR043502">
    <property type="entry name" value="DNA/RNA_pol_sf"/>
</dbReference>
<dbReference type="PANTHER" id="PTHR33116:SF79">
    <property type="entry name" value="REVERSE TRANSCRIPTASE DOMAIN, ZINC FINGER, CCHC-TYPE-RELATED"/>
    <property type="match status" value="1"/>
</dbReference>
<feature type="region of interest" description="Disordered" evidence="2">
    <location>
        <begin position="479"/>
        <end position="510"/>
    </location>
</feature>
<dbReference type="GO" id="GO:0015074">
    <property type="term" value="P:DNA integration"/>
    <property type="evidence" value="ECO:0007669"/>
    <property type="project" value="InterPro"/>
</dbReference>
<keyword evidence="1" id="KW-0645">Protease</keyword>
<evidence type="ECO:0000256" key="1">
    <source>
        <dbReference type="ARBA" id="ARBA00022750"/>
    </source>
</evidence>
<reference evidence="4" key="1">
    <citation type="journal article" date="2019" name="Sci. Rep.">
        <title>Draft genome of Tanacetum cinerariifolium, the natural source of mosquito coil.</title>
        <authorList>
            <person name="Yamashiro T."/>
            <person name="Shiraishi A."/>
            <person name="Satake H."/>
            <person name="Nakayama K."/>
        </authorList>
    </citation>
    <scope>NUCLEOTIDE SEQUENCE</scope>
</reference>
<feature type="compositionally biased region" description="Basic and acidic residues" evidence="2">
    <location>
        <begin position="158"/>
        <end position="167"/>
    </location>
</feature>